<accession>A0A255G445</accession>
<keyword evidence="3" id="KW-1185">Reference proteome</keyword>
<reference evidence="2 3" key="1">
    <citation type="submission" date="2017-07" db="EMBL/GenBank/DDBJ databases">
        <title>Draft whole genome sequences of clinical Proprionibacteriaceae strains.</title>
        <authorList>
            <person name="Bernier A.-M."/>
            <person name="Bernard K."/>
            <person name="Domingo M.-C."/>
        </authorList>
    </citation>
    <scope>NUCLEOTIDE SEQUENCE [LARGE SCALE GENOMIC DNA]</scope>
    <source>
        <strain evidence="2 3">NML 030167</strain>
    </source>
</reference>
<dbReference type="Proteomes" id="UP000215896">
    <property type="component" value="Unassembled WGS sequence"/>
</dbReference>
<comment type="caution">
    <text evidence="2">The sequence shown here is derived from an EMBL/GenBank/DDBJ whole genome shotgun (WGS) entry which is preliminary data.</text>
</comment>
<gene>
    <name evidence="2" type="ORF">CGZ94_17075</name>
</gene>
<feature type="region of interest" description="Disordered" evidence="1">
    <location>
        <begin position="28"/>
        <end position="55"/>
    </location>
</feature>
<protein>
    <submittedName>
        <fullName evidence="2">Uncharacterized protein</fullName>
    </submittedName>
</protein>
<name>A0A255G445_9ACTN</name>
<evidence type="ECO:0000313" key="3">
    <source>
        <dbReference type="Proteomes" id="UP000215896"/>
    </source>
</evidence>
<evidence type="ECO:0000256" key="1">
    <source>
        <dbReference type="SAM" id="MobiDB-lite"/>
    </source>
</evidence>
<dbReference type="AlphaFoldDB" id="A0A255G445"/>
<sequence>MPMSCDEFRRQLDRGLHNPDAQLFRMRIDVGDPAGDSGGRTGSGPPRSQRARRGVAPLRRALALLMTGPVR</sequence>
<proteinExistence type="predicted"/>
<dbReference type="EMBL" id="NMVO01000016">
    <property type="protein sequence ID" value="OYO10698.1"/>
    <property type="molecule type" value="Genomic_DNA"/>
</dbReference>
<evidence type="ECO:0000313" key="2">
    <source>
        <dbReference type="EMBL" id="OYO10698.1"/>
    </source>
</evidence>
<organism evidence="2 3">
    <name type="scientific">Enemella evansiae</name>
    <dbReference type="NCBI Taxonomy" id="2016499"/>
    <lineage>
        <taxon>Bacteria</taxon>
        <taxon>Bacillati</taxon>
        <taxon>Actinomycetota</taxon>
        <taxon>Actinomycetes</taxon>
        <taxon>Propionibacteriales</taxon>
        <taxon>Propionibacteriaceae</taxon>
        <taxon>Enemella</taxon>
    </lineage>
</organism>